<dbReference type="SUPFAM" id="SSF53474">
    <property type="entry name" value="alpha/beta-Hydrolases"/>
    <property type="match status" value="1"/>
</dbReference>
<feature type="domain" description="AB hydrolase-1" evidence="2">
    <location>
        <begin position="6"/>
        <end position="157"/>
    </location>
</feature>
<name>A0AAJ6HQQ3_9ACTN</name>
<evidence type="ECO:0000256" key="1">
    <source>
        <dbReference type="SAM" id="MobiDB-lite"/>
    </source>
</evidence>
<accession>A0AAJ6HQQ3</accession>
<reference evidence="3 4" key="1">
    <citation type="submission" date="2023-07" db="EMBL/GenBank/DDBJ databases">
        <title>Micromonospora profundi TRM 95458 converts glycerol to a new osmotic compound.</title>
        <authorList>
            <person name="Lu D."/>
        </authorList>
    </citation>
    <scope>NUCLEOTIDE SEQUENCE [LARGE SCALE GENOMIC DNA]</scope>
    <source>
        <strain evidence="3 4">TRM95458</strain>
    </source>
</reference>
<keyword evidence="3" id="KW-0378">Hydrolase</keyword>
<dbReference type="EMBL" id="CP130472">
    <property type="protein sequence ID" value="WLS43263.1"/>
    <property type="molecule type" value="Genomic_DNA"/>
</dbReference>
<dbReference type="GO" id="GO:0016787">
    <property type="term" value="F:hydrolase activity"/>
    <property type="evidence" value="ECO:0007669"/>
    <property type="project" value="UniProtKB-KW"/>
</dbReference>
<dbReference type="PANTHER" id="PTHR37946:SF1">
    <property type="entry name" value="SLL1969 PROTEIN"/>
    <property type="match status" value="1"/>
</dbReference>
<gene>
    <name evidence="3" type="ORF">Q3V37_17745</name>
</gene>
<evidence type="ECO:0000313" key="4">
    <source>
        <dbReference type="Proteomes" id="UP001235874"/>
    </source>
</evidence>
<dbReference type="InterPro" id="IPR000073">
    <property type="entry name" value="AB_hydrolase_1"/>
</dbReference>
<dbReference type="KEGG" id="mprn:Q3V37_17745"/>
<dbReference type="AlphaFoldDB" id="A0AAJ6HQQ3"/>
<keyword evidence="4" id="KW-1185">Reference proteome</keyword>
<dbReference type="PANTHER" id="PTHR37946">
    <property type="entry name" value="SLL1969 PROTEIN"/>
    <property type="match status" value="1"/>
</dbReference>
<dbReference type="Proteomes" id="UP001235874">
    <property type="component" value="Chromosome"/>
</dbReference>
<dbReference type="RefSeq" id="WP_306270645.1">
    <property type="nucleotide sequence ID" value="NZ_CP130472.1"/>
</dbReference>
<dbReference type="Pfam" id="PF12697">
    <property type="entry name" value="Abhydrolase_6"/>
    <property type="match status" value="1"/>
</dbReference>
<evidence type="ECO:0000313" key="3">
    <source>
        <dbReference type="EMBL" id="WLS43263.1"/>
    </source>
</evidence>
<dbReference type="Gene3D" id="3.40.50.1820">
    <property type="entry name" value="alpha/beta hydrolase"/>
    <property type="match status" value="1"/>
</dbReference>
<protein>
    <submittedName>
        <fullName evidence="3">Alpha/beta fold hydrolase</fullName>
    </submittedName>
</protein>
<feature type="region of interest" description="Disordered" evidence="1">
    <location>
        <begin position="272"/>
        <end position="297"/>
    </location>
</feature>
<proteinExistence type="predicted"/>
<sequence>MDNTTLVLVHGFWSSTATWHKLARRLGDDPRLAGLRLHSFGYESPRLRLPLSWTRIPDYHDIAQSLSAELTFRVPHGDLVLATHSQGGLIVQRFLAWMANEGRARELARIRLIIMLACPNQGSDYGRSIRRMTGFGRHAQARDLQTLSADVAAAQRTVQRQIVAAIRLSDRECPIPIHAYAGRSDNIVRRPSAQGGFTHVSTIPGNHFSILDPEAKGNITAAVISGLIRQTAGAAPSQLEPPPANYPLSAAPAPGTKFAVSIGEARAVMIGDGNTQINDGSRRSADMDPVDGLPPED</sequence>
<organism evidence="3 4">
    <name type="scientific">Micromonospora profundi</name>
    <dbReference type="NCBI Taxonomy" id="1420889"/>
    <lineage>
        <taxon>Bacteria</taxon>
        <taxon>Bacillati</taxon>
        <taxon>Actinomycetota</taxon>
        <taxon>Actinomycetes</taxon>
        <taxon>Micromonosporales</taxon>
        <taxon>Micromonosporaceae</taxon>
        <taxon>Micromonospora</taxon>
    </lineage>
</organism>
<evidence type="ECO:0000259" key="2">
    <source>
        <dbReference type="Pfam" id="PF12697"/>
    </source>
</evidence>
<dbReference type="InterPro" id="IPR029058">
    <property type="entry name" value="AB_hydrolase_fold"/>
</dbReference>